<comment type="caution">
    <text evidence="2">The sequence shown here is derived from an EMBL/GenBank/DDBJ whole genome shotgun (WGS) entry which is preliminary data.</text>
</comment>
<protein>
    <submittedName>
        <fullName evidence="2">Putative GDSL esterase/lipase EXL3</fullName>
    </submittedName>
</protein>
<dbReference type="PANTHER" id="PTHR45642">
    <property type="entry name" value="GDSL ESTERASE/LIPASE EXL3"/>
    <property type="match status" value="1"/>
</dbReference>
<reference evidence="2" key="1">
    <citation type="journal article" date="2017" name="Gigascience">
        <title>The genome draft of coconut (Cocos nucifera).</title>
        <authorList>
            <person name="Xiao Y."/>
            <person name="Xu P."/>
            <person name="Fan H."/>
            <person name="Baudouin L."/>
            <person name="Xia W."/>
            <person name="Bocs S."/>
            <person name="Xu J."/>
            <person name="Li Q."/>
            <person name="Guo A."/>
            <person name="Zhou L."/>
            <person name="Li J."/>
            <person name="Wu Y."/>
            <person name="Ma Z."/>
            <person name="Armero A."/>
            <person name="Issali A.E."/>
            <person name="Liu N."/>
            <person name="Peng M."/>
            <person name="Yang Y."/>
        </authorList>
    </citation>
    <scope>NUCLEOTIDE SEQUENCE</scope>
    <source>
        <tissue evidence="2">Spear leaf of Hainan Tall coconut</tissue>
    </source>
</reference>
<dbReference type="InterPro" id="IPR036514">
    <property type="entry name" value="SGNH_hydro_sf"/>
</dbReference>
<evidence type="ECO:0000256" key="1">
    <source>
        <dbReference type="SAM" id="SignalP"/>
    </source>
</evidence>
<dbReference type="Gene3D" id="3.40.50.1110">
    <property type="entry name" value="SGNH hydrolase"/>
    <property type="match status" value="1"/>
</dbReference>
<dbReference type="InterPro" id="IPR050592">
    <property type="entry name" value="GDSL_lipolytic_enzyme"/>
</dbReference>
<dbReference type="AlphaFoldDB" id="A0A8K0N3Z3"/>
<dbReference type="OrthoDB" id="1600564at2759"/>
<reference evidence="2" key="2">
    <citation type="submission" date="2019-07" db="EMBL/GenBank/DDBJ databases">
        <authorList>
            <person name="Yang Y."/>
            <person name="Bocs S."/>
            <person name="Baudouin L."/>
        </authorList>
    </citation>
    <scope>NUCLEOTIDE SEQUENCE</scope>
    <source>
        <tissue evidence="2">Spear leaf of Hainan Tall coconut</tissue>
    </source>
</reference>
<gene>
    <name evidence="2" type="ORF">COCNU_07G002670</name>
</gene>
<dbReference type="Proteomes" id="UP000797356">
    <property type="component" value="Chromosome 7"/>
</dbReference>
<evidence type="ECO:0000313" key="3">
    <source>
        <dbReference type="Proteomes" id="UP000797356"/>
    </source>
</evidence>
<dbReference type="PANTHER" id="PTHR45642:SF110">
    <property type="entry name" value="OS02G0101400 PROTEIN"/>
    <property type="match status" value="1"/>
</dbReference>
<feature type="signal peptide" evidence="1">
    <location>
        <begin position="1"/>
        <end position="27"/>
    </location>
</feature>
<accession>A0A8K0N3Z3</accession>
<name>A0A8K0N3Z3_COCNU</name>
<organism evidence="2 3">
    <name type="scientific">Cocos nucifera</name>
    <name type="common">Coconut palm</name>
    <dbReference type="NCBI Taxonomy" id="13894"/>
    <lineage>
        <taxon>Eukaryota</taxon>
        <taxon>Viridiplantae</taxon>
        <taxon>Streptophyta</taxon>
        <taxon>Embryophyta</taxon>
        <taxon>Tracheophyta</taxon>
        <taxon>Spermatophyta</taxon>
        <taxon>Magnoliopsida</taxon>
        <taxon>Liliopsida</taxon>
        <taxon>Arecaceae</taxon>
        <taxon>Arecoideae</taxon>
        <taxon>Cocoseae</taxon>
        <taxon>Attaleinae</taxon>
        <taxon>Cocos</taxon>
    </lineage>
</organism>
<feature type="chain" id="PRO_5035422246" evidence="1">
    <location>
        <begin position="28"/>
        <end position="92"/>
    </location>
</feature>
<evidence type="ECO:0000313" key="2">
    <source>
        <dbReference type="EMBL" id="KAG1354155.1"/>
    </source>
</evidence>
<keyword evidence="1" id="KW-0732">Signal</keyword>
<keyword evidence="3" id="KW-1185">Reference proteome</keyword>
<sequence length="92" mass="9858">MQLTSSRAAHLALPILIHLSQLLLTLSQSSNQTTPLVPAVIVFGDSIVDPGNNNVIKTIVKCNFPPYGVDFIGHMPTGRFSNGKIPTDFIGT</sequence>
<proteinExistence type="predicted"/>
<dbReference type="EMBL" id="CM017878">
    <property type="protein sequence ID" value="KAG1354155.1"/>
    <property type="molecule type" value="Genomic_DNA"/>
</dbReference>